<comment type="caution">
    <text evidence="7">The sequence shown here is derived from an EMBL/GenBank/DDBJ whole genome shotgun (WGS) entry which is preliminary data.</text>
</comment>
<dbReference type="EMBL" id="JAUFRC010000001">
    <property type="protein sequence ID" value="MDN3712845.1"/>
    <property type="molecule type" value="Genomic_DNA"/>
</dbReference>
<keyword evidence="4" id="KW-0274">FAD</keyword>
<accession>A0ABT8D8N9</accession>
<sequence>MDAKTAELAKEISAIVGAGNLRQGDEVRLTDPGEYAANTGADLMVSPADTAEVAAVVRACAAAGVSIVAHGGRTGLVGGGATTAAQVIVSTQRLNRIEALDPVAGTAIVGAGVTIGTVQDAAREHGLGPGIDLPSRGTATVGGMIATNAGGLEAHRHGVMRHRILGLEAVLPDGRIMSDLSQVLKVSAGYDLKHLFIGAEGTLGIVTRAVLRLAPLQPQGPVMMLSLPSGEAMLETMRIARQTGRLRASEAMWKNFFDFGTKDKNWSAPDYDMDAPLHFILEFEGGEGAEDAAGAVFEAVIEQFPDATGVLAQSLSQAEAIWTLREDTRIVDRQNPGAPSFDVSMPISELPAYAERIRLALEALDLVPLIFGHVGDGNLHVMIPRAAADIPPELMAQIEQILMAGLVARGGSFSAEHGVGTKRRHLLDAEADPVKLALMRQIKAALDPHNLMNPGKVVDPA</sequence>
<name>A0ABT8D8N9_9RHOB</name>
<dbReference type="InterPro" id="IPR051264">
    <property type="entry name" value="FAD-oxidored/transferase_4"/>
</dbReference>
<protein>
    <submittedName>
        <fullName evidence="7">FAD-binding oxidoreductase</fullName>
    </submittedName>
</protein>
<dbReference type="InterPro" id="IPR006094">
    <property type="entry name" value="Oxid_FAD_bind_N"/>
</dbReference>
<dbReference type="PANTHER" id="PTHR43716:SF1">
    <property type="entry name" value="D-2-HYDROXYGLUTARATE DEHYDROGENASE, MITOCHONDRIAL"/>
    <property type="match status" value="1"/>
</dbReference>
<keyword evidence="5" id="KW-0560">Oxidoreductase</keyword>
<evidence type="ECO:0000256" key="2">
    <source>
        <dbReference type="ARBA" id="ARBA00008000"/>
    </source>
</evidence>
<dbReference type="InterPro" id="IPR016171">
    <property type="entry name" value="Vanillyl_alc_oxidase_C-sub2"/>
</dbReference>
<dbReference type="SUPFAM" id="SSF55103">
    <property type="entry name" value="FAD-linked oxidases, C-terminal domain"/>
    <property type="match status" value="1"/>
</dbReference>
<dbReference type="PROSITE" id="PS51387">
    <property type="entry name" value="FAD_PCMH"/>
    <property type="match status" value="1"/>
</dbReference>
<evidence type="ECO:0000256" key="4">
    <source>
        <dbReference type="ARBA" id="ARBA00022827"/>
    </source>
</evidence>
<dbReference type="InterPro" id="IPR036318">
    <property type="entry name" value="FAD-bd_PCMH-like_sf"/>
</dbReference>
<evidence type="ECO:0000313" key="8">
    <source>
        <dbReference type="Proteomes" id="UP001243846"/>
    </source>
</evidence>
<dbReference type="RefSeq" id="WP_377683418.1">
    <property type="nucleotide sequence ID" value="NZ_JBHMDZ010000001.1"/>
</dbReference>
<keyword evidence="3" id="KW-0285">Flavoprotein</keyword>
<gene>
    <name evidence="7" type="ORF">QWZ10_15720</name>
</gene>
<dbReference type="InterPro" id="IPR016169">
    <property type="entry name" value="FAD-bd_PCMH_sub2"/>
</dbReference>
<dbReference type="PANTHER" id="PTHR43716">
    <property type="entry name" value="D-2-HYDROXYGLUTARATE DEHYDROGENASE, MITOCHONDRIAL"/>
    <property type="match status" value="1"/>
</dbReference>
<evidence type="ECO:0000259" key="6">
    <source>
        <dbReference type="PROSITE" id="PS51387"/>
    </source>
</evidence>
<evidence type="ECO:0000313" key="7">
    <source>
        <dbReference type="EMBL" id="MDN3712845.1"/>
    </source>
</evidence>
<evidence type="ECO:0000256" key="1">
    <source>
        <dbReference type="ARBA" id="ARBA00001974"/>
    </source>
</evidence>
<dbReference type="InterPro" id="IPR004113">
    <property type="entry name" value="FAD-bd_oxidored_4_C"/>
</dbReference>
<organism evidence="7 8">
    <name type="scientific">Paracoccus cavernae</name>
    <dbReference type="NCBI Taxonomy" id="1571207"/>
    <lineage>
        <taxon>Bacteria</taxon>
        <taxon>Pseudomonadati</taxon>
        <taxon>Pseudomonadota</taxon>
        <taxon>Alphaproteobacteria</taxon>
        <taxon>Rhodobacterales</taxon>
        <taxon>Paracoccaceae</taxon>
        <taxon>Paracoccus</taxon>
    </lineage>
</organism>
<dbReference type="Pfam" id="PF01565">
    <property type="entry name" value="FAD_binding_4"/>
    <property type="match status" value="1"/>
</dbReference>
<dbReference type="InterPro" id="IPR016166">
    <property type="entry name" value="FAD-bd_PCMH"/>
</dbReference>
<dbReference type="SUPFAM" id="SSF56176">
    <property type="entry name" value="FAD-binding/transporter-associated domain-like"/>
    <property type="match status" value="1"/>
</dbReference>
<keyword evidence="8" id="KW-1185">Reference proteome</keyword>
<evidence type="ECO:0000256" key="3">
    <source>
        <dbReference type="ARBA" id="ARBA00022630"/>
    </source>
</evidence>
<dbReference type="Gene3D" id="1.10.45.10">
    <property type="entry name" value="Vanillyl-alcohol Oxidase, Chain A, domain 4"/>
    <property type="match status" value="1"/>
</dbReference>
<dbReference type="InterPro" id="IPR016164">
    <property type="entry name" value="FAD-linked_Oxase-like_C"/>
</dbReference>
<dbReference type="Gene3D" id="3.30.70.2740">
    <property type="match status" value="1"/>
</dbReference>
<reference evidence="8" key="1">
    <citation type="journal article" date="2019" name="Int. J. Syst. Evol. Microbiol.">
        <title>The Global Catalogue of Microorganisms (GCM) 10K type strain sequencing project: providing services to taxonomists for standard genome sequencing and annotation.</title>
        <authorList>
            <consortium name="The Broad Institute Genomics Platform"/>
            <consortium name="The Broad Institute Genome Sequencing Center for Infectious Disease"/>
            <person name="Wu L."/>
            <person name="Ma J."/>
        </authorList>
    </citation>
    <scope>NUCLEOTIDE SEQUENCE [LARGE SCALE GENOMIC DNA]</scope>
    <source>
        <strain evidence="8">CECT 8482</strain>
    </source>
</reference>
<feature type="domain" description="FAD-binding PCMH-type" evidence="6">
    <location>
        <begin position="37"/>
        <end position="216"/>
    </location>
</feature>
<dbReference type="Gene3D" id="3.30.465.10">
    <property type="match status" value="1"/>
</dbReference>
<dbReference type="Gene3D" id="3.30.70.2190">
    <property type="match status" value="1"/>
</dbReference>
<proteinExistence type="inferred from homology"/>
<evidence type="ECO:0000256" key="5">
    <source>
        <dbReference type="ARBA" id="ARBA00023002"/>
    </source>
</evidence>
<comment type="similarity">
    <text evidence="2">Belongs to the FAD-binding oxidoreductase/transferase type 4 family.</text>
</comment>
<dbReference type="Pfam" id="PF02913">
    <property type="entry name" value="FAD-oxidase_C"/>
    <property type="match status" value="1"/>
</dbReference>
<comment type="cofactor">
    <cofactor evidence="1">
        <name>FAD</name>
        <dbReference type="ChEBI" id="CHEBI:57692"/>
    </cofactor>
</comment>
<dbReference type="Proteomes" id="UP001243846">
    <property type="component" value="Unassembled WGS sequence"/>
</dbReference>